<dbReference type="Proteomes" id="UP000005551">
    <property type="component" value="Unassembled WGS sequence"/>
</dbReference>
<comment type="caution">
    <text evidence="1">The sequence shown here is derived from an EMBL/GenBank/DDBJ whole genome shotgun (WGS) entry which is preliminary data.</text>
</comment>
<proteinExistence type="predicted"/>
<evidence type="ECO:0000313" key="1">
    <source>
        <dbReference type="EMBL" id="EIM78026.1"/>
    </source>
</evidence>
<name>I5C874_9BACT</name>
<dbReference type="EMBL" id="AJYA01000010">
    <property type="protein sequence ID" value="EIM78026.1"/>
    <property type="molecule type" value="Genomic_DNA"/>
</dbReference>
<dbReference type="Pfam" id="PF22252">
    <property type="entry name" value="PNGase_F-II_N"/>
    <property type="match status" value="1"/>
</dbReference>
<gene>
    <name evidence="1" type="ORF">A3SI_05217</name>
</gene>
<evidence type="ECO:0008006" key="3">
    <source>
        <dbReference type="Google" id="ProtNLM"/>
    </source>
</evidence>
<sequence length="166" mass="19398">MYALSKLNEYVNDHYGDYYLIEDDLGIMEWEIGDEKKTILGFTCVKATTFFRGRHYEAWFSPEIPFSTGPWKADGLPGLILELREENGMLHFTASKINFHEELVELPVPTFKNVKKISARQFSDLVWKQAEEKFKFIEAQLRKEGSNITITVNRPKDESLEIFDEH</sequence>
<reference evidence="1 2" key="1">
    <citation type="submission" date="2012-05" db="EMBL/GenBank/DDBJ databases">
        <title>Genome sequence of Nitritalea halalkaliphila LW7.</title>
        <authorList>
            <person name="Jangir P.K."/>
            <person name="Singh A."/>
            <person name="Shivaji S."/>
            <person name="Sharma R."/>
        </authorList>
    </citation>
    <scope>NUCLEOTIDE SEQUENCE [LARGE SCALE GENOMIC DNA]</scope>
    <source>
        <strain evidence="1 2">LW7</strain>
    </source>
</reference>
<dbReference type="InterPro" id="IPR005901">
    <property type="entry name" value="GLPGLI"/>
</dbReference>
<keyword evidence="2" id="KW-1185">Reference proteome</keyword>
<dbReference type="STRING" id="1189621.A3SI_05217"/>
<organism evidence="1 2">
    <name type="scientific">Nitritalea halalkaliphila LW7</name>
    <dbReference type="NCBI Taxonomy" id="1189621"/>
    <lineage>
        <taxon>Bacteria</taxon>
        <taxon>Pseudomonadati</taxon>
        <taxon>Bacteroidota</taxon>
        <taxon>Cytophagia</taxon>
        <taxon>Cytophagales</taxon>
        <taxon>Cyclobacteriaceae</taxon>
        <taxon>Nitritalea</taxon>
    </lineage>
</organism>
<protein>
    <recommendedName>
        <fullName evidence="3">GLPGLI family protein</fullName>
    </recommendedName>
</protein>
<dbReference type="NCBIfam" id="TIGR01200">
    <property type="entry name" value="GLPGLI"/>
    <property type="match status" value="1"/>
</dbReference>
<evidence type="ECO:0000313" key="2">
    <source>
        <dbReference type="Proteomes" id="UP000005551"/>
    </source>
</evidence>
<accession>I5C874</accession>
<dbReference type="AlphaFoldDB" id="I5C874"/>